<organism evidence="2">
    <name type="scientific">Planktothricoides sp. SpSt-374</name>
    <dbReference type="NCBI Taxonomy" id="2282167"/>
    <lineage>
        <taxon>Bacteria</taxon>
        <taxon>Bacillati</taxon>
        <taxon>Cyanobacteriota</taxon>
        <taxon>Cyanophyceae</taxon>
        <taxon>Oscillatoriophycideae</taxon>
        <taxon>Oscillatoriales</taxon>
        <taxon>Oscillatoriaceae</taxon>
        <taxon>Planktothricoides</taxon>
    </lineage>
</organism>
<comment type="caution">
    <text evidence="2">The sequence shown here is derived from an EMBL/GenBank/DDBJ whole genome shotgun (WGS) entry which is preliminary data.</text>
</comment>
<evidence type="ECO:0000256" key="1">
    <source>
        <dbReference type="SAM" id="MobiDB-lite"/>
    </source>
</evidence>
<proteinExistence type="predicted"/>
<protein>
    <submittedName>
        <fullName evidence="2">Uncharacterized protein</fullName>
    </submittedName>
</protein>
<evidence type="ECO:0000313" key="2">
    <source>
        <dbReference type="EMBL" id="HGG01763.1"/>
    </source>
</evidence>
<feature type="region of interest" description="Disordered" evidence="1">
    <location>
        <begin position="51"/>
        <end position="81"/>
    </location>
</feature>
<feature type="compositionally biased region" description="Low complexity" evidence="1">
    <location>
        <begin position="56"/>
        <end position="65"/>
    </location>
</feature>
<name>A0A7C3ZKU9_9CYAN</name>
<dbReference type="AlphaFoldDB" id="A0A7C3ZKU9"/>
<sequence length="81" mass="9058">MAKDRWRYHGQGYYSSGHSLPENHLQMSENQGVTERFHKLTRPNCILSLPGVDGWSSGRSKLSSSPGATSTHLPKPRPLKL</sequence>
<accession>A0A7C3ZKU9</accession>
<dbReference type="EMBL" id="DSPX01000141">
    <property type="protein sequence ID" value="HGG01763.1"/>
    <property type="molecule type" value="Genomic_DNA"/>
</dbReference>
<gene>
    <name evidence="2" type="ORF">ENR15_14200</name>
</gene>
<reference evidence="2" key="1">
    <citation type="journal article" date="2020" name="mSystems">
        <title>Genome- and Community-Level Interaction Insights into Carbon Utilization and Element Cycling Functions of Hydrothermarchaeota in Hydrothermal Sediment.</title>
        <authorList>
            <person name="Zhou Z."/>
            <person name="Liu Y."/>
            <person name="Xu W."/>
            <person name="Pan J."/>
            <person name="Luo Z.H."/>
            <person name="Li M."/>
        </authorList>
    </citation>
    <scope>NUCLEOTIDE SEQUENCE [LARGE SCALE GENOMIC DNA]</scope>
    <source>
        <strain evidence="2">SpSt-374</strain>
    </source>
</reference>